<feature type="transmembrane region" description="Helical" evidence="1">
    <location>
        <begin position="81"/>
        <end position="99"/>
    </location>
</feature>
<evidence type="ECO:0000256" key="1">
    <source>
        <dbReference type="SAM" id="Phobius"/>
    </source>
</evidence>
<dbReference type="Proteomes" id="UP000443582">
    <property type="component" value="Unassembled WGS sequence"/>
</dbReference>
<proteinExistence type="predicted"/>
<gene>
    <name evidence="3" type="ORF">DAY19_12455</name>
</gene>
<feature type="transmembrane region" description="Helical" evidence="1">
    <location>
        <begin position="202"/>
        <end position="221"/>
    </location>
</feature>
<feature type="transmembrane region" description="Helical" evidence="1">
    <location>
        <begin position="129"/>
        <end position="148"/>
    </location>
</feature>
<keyword evidence="1" id="KW-0812">Transmembrane</keyword>
<accession>A0ABY0IG66</accession>
<keyword evidence="1" id="KW-1133">Transmembrane helix</keyword>
<protein>
    <submittedName>
        <fullName evidence="3">DUF1624 domain-containing protein</fullName>
    </submittedName>
</protein>
<comment type="caution">
    <text evidence="3">The sequence shown here is derived from an EMBL/GenBank/DDBJ whole genome shotgun (WGS) entry which is preliminary data.</text>
</comment>
<feature type="domain" description="Heparan-alpha-glucosaminide N-acetyltransferase catalytic" evidence="2">
    <location>
        <begin position="7"/>
        <end position="211"/>
    </location>
</feature>
<feature type="transmembrane region" description="Helical" evidence="1">
    <location>
        <begin position="12"/>
        <end position="29"/>
    </location>
</feature>
<evidence type="ECO:0000259" key="2">
    <source>
        <dbReference type="Pfam" id="PF07786"/>
    </source>
</evidence>
<evidence type="ECO:0000313" key="3">
    <source>
        <dbReference type="EMBL" id="RZF20791.1"/>
    </source>
</evidence>
<dbReference type="InterPro" id="IPR012429">
    <property type="entry name" value="HGSNAT_cat"/>
</dbReference>
<dbReference type="RefSeq" id="WP_115362956.1">
    <property type="nucleotide sequence ID" value="NZ_QDKL01000003.1"/>
</dbReference>
<reference evidence="4" key="1">
    <citation type="journal article" date="2019" name="Int. J. Syst. Evol. Microbiol.">
        <title>Halobacteriovorax valvorus sp. nov., a novel prokaryotic predator isolated from coastal seawater of China.</title>
        <authorList>
            <person name="Chen M.-X."/>
        </authorList>
    </citation>
    <scope>NUCLEOTIDE SEQUENCE [LARGE SCALE GENOMIC DNA]</scope>
    <source>
        <strain evidence="4">BL9</strain>
    </source>
</reference>
<keyword evidence="4" id="KW-1185">Reference proteome</keyword>
<organism evidence="3 4">
    <name type="scientific">Halobacteriovorax vibrionivorans</name>
    <dbReference type="NCBI Taxonomy" id="2152716"/>
    <lineage>
        <taxon>Bacteria</taxon>
        <taxon>Pseudomonadati</taxon>
        <taxon>Bdellovibrionota</taxon>
        <taxon>Bacteriovoracia</taxon>
        <taxon>Bacteriovoracales</taxon>
        <taxon>Halobacteriovoraceae</taxon>
        <taxon>Halobacteriovorax</taxon>
    </lineage>
</organism>
<evidence type="ECO:0000313" key="4">
    <source>
        <dbReference type="Proteomes" id="UP000443582"/>
    </source>
</evidence>
<dbReference type="EMBL" id="QDKL01000003">
    <property type="protein sequence ID" value="RZF20791.1"/>
    <property type="molecule type" value="Genomic_DNA"/>
</dbReference>
<feature type="transmembrane region" description="Helical" evidence="1">
    <location>
        <begin position="105"/>
        <end position="122"/>
    </location>
</feature>
<keyword evidence="1" id="KW-0472">Membrane</keyword>
<feature type="transmembrane region" description="Helical" evidence="1">
    <location>
        <begin position="49"/>
        <end position="69"/>
    </location>
</feature>
<sequence length="230" mass="27029">MSENSKRFHLIDLIRGIAVILMIIFHFTYDLDIFGYVDVEFFRPGFWYYLPRLIVTLFMFSVGVSICMAHPGKIHMRSYNIRLAKIGIAALIISISTYFMFPKNWIYFGTLHCIFFATILITPLRNRPWLSATLAVIILILEQTKYAIPFPQMDHASLDYIAIFPWVAVSLLGITFFHLGLHRINYPQLYPLRKIQFLGKHSFLIYVTHQVILYSIVYVVYQFTKWISQL</sequence>
<feature type="transmembrane region" description="Helical" evidence="1">
    <location>
        <begin position="160"/>
        <end position="181"/>
    </location>
</feature>
<name>A0ABY0IG66_9BACT</name>
<dbReference type="Pfam" id="PF07786">
    <property type="entry name" value="HGSNAT_cat"/>
    <property type="match status" value="1"/>
</dbReference>